<dbReference type="AlphaFoldDB" id="A0A9W7T7Z8"/>
<accession>A0A9W7T7Z8</accession>
<evidence type="ECO:0000256" key="1">
    <source>
        <dbReference type="SAM" id="MobiDB-lite"/>
    </source>
</evidence>
<dbReference type="EMBL" id="JAFHDT010000025">
    <property type="protein sequence ID" value="KAI7791287.1"/>
    <property type="molecule type" value="Genomic_DNA"/>
</dbReference>
<comment type="caution">
    <text evidence="2">The sequence shown here is derived from an EMBL/GenBank/DDBJ whole genome shotgun (WGS) entry which is preliminary data.</text>
</comment>
<protein>
    <submittedName>
        <fullName evidence="2">Uncharacterized protein</fullName>
    </submittedName>
</protein>
<evidence type="ECO:0000313" key="3">
    <source>
        <dbReference type="Proteomes" id="UP001059041"/>
    </source>
</evidence>
<sequence>MRTDTANNDAIDHAPTQRDGPDAETDFPAITRLTSVPRSQCLSSSARPGCLNGEGLLMCRGYEGLPPVPASWKGQSGPVMCLDACPSRPSLASRKVAASWFCASICWLKVKCRSRRPRGSLGWFQLSGNYQLESLVYLKLEPRQVPRRNKRTRGRQAQVLDECDTFATPLEMLSPYAPLLHLRFYPYKFTSDDGTSPSPACSPRKR</sequence>
<name>A0A9W7T7Z8_TRIRA</name>
<gene>
    <name evidence="2" type="ORF">IRJ41_018634</name>
</gene>
<feature type="region of interest" description="Disordered" evidence="1">
    <location>
        <begin position="1"/>
        <end position="26"/>
    </location>
</feature>
<reference evidence="2" key="1">
    <citation type="submission" date="2021-02" db="EMBL/GenBank/DDBJ databases">
        <title>Comparative genomics reveals that relaxation of natural selection precedes convergent phenotypic evolution of cavefish.</title>
        <authorList>
            <person name="Peng Z."/>
        </authorList>
    </citation>
    <scope>NUCLEOTIDE SEQUENCE</scope>
    <source>
        <tissue evidence="2">Muscle</tissue>
    </source>
</reference>
<organism evidence="2 3">
    <name type="scientific">Triplophysa rosa</name>
    <name type="common">Cave loach</name>
    <dbReference type="NCBI Taxonomy" id="992332"/>
    <lineage>
        <taxon>Eukaryota</taxon>
        <taxon>Metazoa</taxon>
        <taxon>Chordata</taxon>
        <taxon>Craniata</taxon>
        <taxon>Vertebrata</taxon>
        <taxon>Euteleostomi</taxon>
        <taxon>Actinopterygii</taxon>
        <taxon>Neopterygii</taxon>
        <taxon>Teleostei</taxon>
        <taxon>Ostariophysi</taxon>
        <taxon>Cypriniformes</taxon>
        <taxon>Nemacheilidae</taxon>
        <taxon>Triplophysa</taxon>
    </lineage>
</organism>
<feature type="compositionally biased region" description="Basic and acidic residues" evidence="1">
    <location>
        <begin position="10"/>
        <end position="21"/>
    </location>
</feature>
<dbReference type="Proteomes" id="UP001059041">
    <property type="component" value="Linkage Group LG25"/>
</dbReference>
<evidence type="ECO:0000313" key="2">
    <source>
        <dbReference type="EMBL" id="KAI7791287.1"/>
    </source>
</evidence>
<keyword evidence="3" id="KW-1185">Reference proteome</keyword>
<proteinExistence type="predicted"/>